<evidence type="ECO:0000256" key="2">
    <source>
        <dbReference type="ARBA" id="ARBA00008034"/>
    </source>
</evidence>
<evidence type="ECO:0000256" key="7">
    <source>
        <dbReference type="SAM" id="Phobius"/>
    </source>
</evidence>
<evidence type="ECO:0000256" key="6">
    <source>
        <dbReference type="RuleBase" id="RU003943"/>
    </source>
</evidence>
<dbReference type="EMBL" id="WIXJ01000005">
    <property type="protein sequence ID" value="MQY51924.1"/>
    <property type="molecule type" value="Genomic_DNA"/>
</dbReference>
<keyword evidence="3 6" id="KW-0812">Transmembrane</keyword>
<dbReference type="PANTHER" id="PTHR30477:SF19">
    <property type="entry name" value="METAL ABC TRANSPORTER PERMEASE"/>
    <property type="match status" value="1"/>
</dbReference>
<feature type="transmembrane region" description="Helical" evidence="7">
    <location>
        <begin position="63"/>
        <end position="81"/>
    </location>
</feature>
<dbReference type="OrthoDB" id="9180660at2"/>
<feature type="transmembrane region" description="Helical" evidence="7">
    <location>
        <begin position="12"/>
        <end position="32"/>
    </location>
</feature>
<proteinExistence type="inferred from homology"/>
<organism evidence="8 9">
    <name type="scientific">Rhodocyclus tenuis</name>
    <name type="common">Rhodospirillum tenue</name>
    <dbReference type="NCBI Taxonomy" id="1066"/>
    <lineage>
        <taxon>Bacteria</taxon>
        <taxon>Pseudomonadati</taxon>
        <taxon>Pseudomonadota</taxon>
        <taxon>Betaproteobacteria</taxon>
        <taxon>Rhodocyclales</taxon>
        <taxon>Rhodocyclaceae</taxon>
        <taxon>Rhodocyclus</taxon>
    </lineage>
</organism>
<comment type="caution">
    <text evidence="8">The sequence shown here is derived from an EMBL/GenBank/DDBJ whole genome shotgun (WGS) entry which is preliminary data.</text>
</comment>
<dbReference type="SUPFAM" id="SSF81345">
    <property type="entry name" value="ABC transporter involved in vitamin B12 uptake, BtuC"/>
    <property type="match status" value="1"/>
</dbReference>
<dbReference type="GO" id="GO:0010043">
    <property type="term" value="P:response to zinc ion"/>
    <property type="evidence" value="ECO:0007669"/>
    <property type="project" value="TreeGrafter"/>
</dbReference>
<dbReference type="Proteomes" id="UP000480275">
    <property type="component" value="Unassembled WGS sequence"/>
</dbReference>
<name>A0A6L5JZ41_RHOTE</name>
<dbReference type="InterPro" id="IPR037294">
    <property type="entry name" value="ABC_BtuC-like"/>
</dbReference>
<dbReference type="GO" id="GO:0055085">
    <property type="term" value="P:transmembrane transport"/>
    <property type="evidence" value="ECO:0007669"/>
    <property type="project" value="InterPro"/>
</dbReference>
<evidence type="ECO:0000256" key="3">
    <source>
        <dbReference type="ARBA" id="ARBA00022692"/>
    </source>
</evidence>
<feature type="transmembrane region" description="Helical" evidence="7">
    <location>
        <begin position="217"/>
        <end position="242"/>
    </location>
</feature>
<keyword evidence="4 7" id="KW-1133">Transmembrane helix</keyword>
<sequence>MSLPEFFDPALFGGPFATGLCFAVALPLLGTYLRLRDEWLAALAFAQTAAAGALLAMLAGVPLALGGAGVAVLAATAKHFFEGAVRGAQGVFFALLLVLAWAASVLLAANLPLAERMAHALFDGQLYFSDTAQLVEGALCALAAMIVLRLLSRRLLLAHFFPEMLRASGQRPERARLVFDLLVAATLALATMSIGVMAAFALIFVPPLVAGRWAGHWRRALIVAVVCGIAAYTVAFVLALALDQPFGPLLGGLLVVVAALALLMPMRAAR</sequence>
<accession>A0A6L5JZ41</accession>
<protein>
    <submittedName>
        <fullName evidence="8">ABC transporter</fullName>
    </submittedName>
</protein>
<evidence type="ECO:0000256" key="5">
    <source>
        <dbReference type="ARBA" id="ARBA00023136"/>
    </source>
</evidence>
<dbReference type="Pfam" id="PF00950">
    <property type="entry name" value="ABC-3"/>
    <property type="match status" value="1"/>
</dbReference>
<evidence type="ECO:0000256" key="4">
    <source>
        <dbReference type="ARBA" id="ARBA00022989"/>
    </source>
</evidence>
<feature type="transmembrane region" description="Helical" evidence="7">
    <location>
        <begin position="177"/>
        <end position="205"/>
    </location>
</feature>
<feature type="transmembrane region" description="Helical" evidence="7">
    <location>
        <begin position="93"/>
        <end position="114"/>
    </location>
</feature>
<keyword evidence="5 7" id="KW-0472">Membrane</keyword>
<keyword evidence="6" id="KW-0813">Transport</keyword>
<evidence type="ECO:0000313" key="8">
    <source>
        <dbReference type="EMBL" id="MQY51924.1"/>
    </source>
</evidence>
<reference evidence="8 9" key="1">
    <citation type="submission" date="2019-10" db="EMBL/GenBank/DDBJ databases">
        <title>Whole-genome sequence of the purple nonsulfur photosynthetic bacterium Rhodocyclus tenuis.</title>
        <authorList>
            <person name="Kyndt J.A."/>
            <person name="Meyer T.E."/>
        </authorList>
    </citation>
    <scope>NUCLEOTIDE SEQUENCE [LARGE SCALE GENOMIC DNA]</scope>
    <source>
        <strain evidence="8 9">DSM 110</strain>
    </source>
</reference>
<feature type="transmembrane region" description="Helical" evidence="7">
    <location>
        <begin position="134"/>
        <end position="156"/>
    </location>
</feature>
<evidence type="ECO:0000313" key="9">
    <source>
        <dbReference type="Proteomes" id="UP000480275"/>
    </source>
</evidence>
<dbReference type="PANTHER" id="PTHR30477">
    <property type="entry name" value="ABC-TRANSPORTER METAL-BINDING PROTEIN"/>
    <property type="match status" value="1"/>
</dbReference>
<feature type="transmembrane region" description="Helical" evidence="7">
    <location>
        <begin position="249"/>
        <end position="268"/>
    </location>
</feature>
<dbReference type="AlphaFoldDB" id="A0A6L5JZ41"/>
<dbReference type="GO" id="GO:0043190">
    <property type="term" value="C:ATP-binding cassette (ABC) transporter complex"/>
    <property type="evidence" value="ECO:0007669"/>
    <property type="project" value="InterPro"/>
</dbReference>
<gene>
    <name evidence="8" type="ORF">GHK24_09055</name>
</gene>
<comment type="similarity">
    <text evidence="2 6">Belongs to the ABC-3 integral membrane protein family.</text>
</comment>
<comment type="subcellular location">
    <subcellularLocation>
        <location evidence="6">Cell membrane</location>
        <topology evidence="6">Multi-pass membrane protein</topology>
    </subcellularLocation>
    <subcellularLocation>
        <location evidence="1">Membrane</location>
        <topology evidence="1">Multi-pass membrane protein</topology>
    </subcellularLocation>
</comment>
<evidence type="ECO:0000256" key="1">
    <source>
        <dbReference type="ARBA" id="ARBA00004141"/>
    </source>
</evidence>
<dbReference type="InterPro" id="IPR001626">
    <property type="entry name" value="ABC_TroCD"/>
</dbReference>